<feature type="transmembrane region" description="Helical" evidence="8">
    <location>
        <begin position="348"/>
        <end position="368"/>
    </location>
</feature>
<evidence type="ECO:0000256" key="1">
    <source>
        <dbReference type="ARBA" id="ARBA00004651"/>
    </source>
</evidence>
<evidence type="ECO:0000313" key="9">
    <source>
        <dbReference type="EMBL" id="RDS83413.1"/>
    </source>
</evidence>
<feature type="transmembrane region" description="Helical" evidence="8">
    <location>
        <begin position="321"/>
        <end position="342"/>
    </location>
</feature>
<keyword evidence="2" id="KW-1003">Cell membrane</keyword>
<keyword evidence="3" id="KW-0328">Glycosyltransferase</keyword>
<keyword evidence="10" id="KW-1185">Reference proteome</keyword>
<dbReference type="GO" id="GO:0016763">
    <property type="term" value="F:pentosyltransferase activity"/>
    <property type="evidence" value="ECO:0007669"/>
    <property type="project" value="TreeGrafter"/>
</dbReference>
<dbReference type="RefSeq" id="WP_115478453.1">
    <property type="nucleotide sequence ID" value="NZ_QRBF01000004.1"/>
</dbReference>
<keyword evidence="6 8" id="KW-1133">Transmembrane helix</keyword>
<evidence type="ECO:0000256" key="6">
    <source>
        <dbReference type="ARBA" id="ARBA00022989"/>
    </source>
</evidence>
<evidence type="ECO:0000256" key="4">
    <source>
        <dbReference type="ARBA" id="ARBA00022679"/>
    </source>
</evidence>
<evidence type="ECO:0008006" key="11">
    <source>
        <dbReference type="Google" id="ProtNLM"/>
    </source>
</evidence>
<feature type="transmembrane region" description="Helical" evidence="8">
    <location>
        <begin position="129"/>
        <end position="147"/>
    </location>
</feature>
<dbReference type="OrthoDB" id="4680035at2"/>
<comment type="subcellular location">
    <subcellularLocation>
        <location evidence="1">Cell membrane</location>
        <topology evidence="1">Multi-pass membrane protein</topology>
    </subcellularLocation>
</comment>
<protein>
    <recommendedName>
        <fullName evidence="11">Glycosyltransferase RgtA/B/C/D-like domain-containing protein</fullName>
    </recommendedName>
</protein>
<dbReference type="GO" id="GO:0009103">
    <property type="term" value="P:lipopolysaccharide biosynthetic process"/>
    <property type="evidence" value="ECO:0007669"/>
    <property type="project" value="UniProtKB-ARBA"/>
</dbReference>
<evidence type="ECO:0000256" key="7">
    <source>
        <dbReference type="ARBA" id="ARBA00023136"/>
    </source>
</evidence>
<comment type="caution">
    <text evidence="9">The sequence shown here is derived from an EMBL/GenBank/DDBJ whole genome shotgun (WGS) entry which is preliminary data.</text>
</comment>
<gene>
    <name evidence="9" type="ORF">DWU99_12860</name>
</gene>
<evidence type="ECO:0000256" key="5">
    <source>
        <dbReference type="ARBA" id="ARBA00022692"/>
    </source>
</evidence>
<dbReference type="InterPro" id="IPR050297">
    <property type="entry name" value="LipidA_mod_glycosyltrf_83"/>
</dbReference>
<evidence type="ECO:0000256" key="3">
    <source>
        <dbReference type="ARBA" id="ARBA00022676"/>
    </source>
</evidence>
<reference evidence="9 10" key="1">
    <citation type="submission" date="2018-07" db="EMBL/GenBank/DDBJ databases">
        <title>Dyella monticola sp. nov. and Dyella psychrodurans sp. nov. isolated from monsoon evergreen broad-leaved forest soil of Dinghu Mountain, China.</title>
        <authorList>
            <person name="Gao Z."/>
            <person name="Qiu L."/>
        </authorList>
    </citation>
    <scope>NUCLEOTIDE SEQUENCE [LARGE SCALE GENOMIC DNA]</scope>
    <source>
        <strain evidence="9 10">4MSK11</strain>
    </source>
</reference>
<dbReference type="PANTHER" id="PTHR33908:SF11">
    <property type="entry name" value="MEMBRANE PROTEIN"/>
    <property type="match status" value="1"/>
</dbReference>
<name>A0A370X4R5_9GAMM</name>
<keyword evidence="4" id="KW-0808">Transferase</keyword>
<dbReference type="PANTHER" id="PTHR33908">
    <property type="entry name" value="MANNOSYLTRANSFERASE YKCB-RELATED"/>
    <property type="match status" value="1"/>
</dbReference>
<evidence type="ECO:0000256" key="8">
    <source>
        <dbReference type="SAM" id="Phobius"/>
    </source>
</evidence>
<dbReference type="GO" id="GO:0005886">
    <property type="term" value="C:plasma membrane"/>
    <property type="evidence" value="ECO:0007669"/>
    <property type="project" value="UniProtKB-SubCell"/>
</dbReference>
<feature type="transmembrane region" description="Helical" evidence="8">
    <location>
        <begin position="226"/>
        <end position="249"/>
    </location>
</feature>
<feature type="transmembrane region" description="Helical" evidence="8">
    <location>
        <begin position="12"/>
        <end position="33"/>
    </location>
</feature>
<keyword evidence="5 8" id="KW-0812">Transmembrane</keyword>
<dbReference type="Proteomes" id="UP000255334">
    <property type="component" value="Unassembled WGS sequence"/>
</dbReference>
<feature type="transmembrane region" description="Helical" evidence="8">
    <location>
        <begin position="297"/>
        <end position="314"/>
    </location>
</feature>
<organism evidence="9 10">
    <name type="scientific">Dyella psychrodurans</name>
    <dbReference type="NCBI Taxonomy" id="1927960"/>
    <lineage>
        <taxon>Bacteria</taxon>
        <taxon>Pseudomonadati</taxon>
        <taxon>Pseudomonadota</taxon>
        <taxon>Gammaproteobacteria</taxon>
        <taxon>Lysobacterales</taxon>
        <taxon>Rhodanobacteraceae</taxon>
        <taxon>Dyella</taxon>
    </lineage>
</organism>
<proteinExistence type="predicted"/>
<evidence type="ECO:0000256" key="2">
    <source>
        <dbReference type="ARBA" id="ARBA00022475"/>
    </source>
</evidence>
<accession>A0A370X4R5</accession>
<feature type="transmembrane region" description="Helical" evidence="8">
    <location>
        <begin position="156"/>
        <end position="173"/>
    </location>
</feature>
<dbReference type="AlphaFoldDB" id="A0A370X4R5"/>
<feature type="transmembrane region" description="Helical" evidence="8">
    <location>
        <begin position="193"/>
        <end position="214"/>
    </location>
</feature>
<sequence length="518" mass="58432">MDTSRTSTTIERIEWAFVLLGALFCLSQLIIGFDRPILDEFALRQTQTAISTYWMMKGGPWLAYPTPVLGSPWSIPLEFPLYQWIVATLASHIHLLTLDEAGRVVNEGFFFACLWPLWRFTSHFKKGQSLFRICSTLLLFSPIYVFWSRTFMMESTALFFSIWFVAAIADHLNSPSTYGLLESTLTGSLAASIKITTFLGFSFAGAIIVVYAIYCRRDRIWSPKQLYPIFQIALATALSVVALCAWTHYSDLVKSQNLIGEFLTSSALSRWNFGTLSQRVSPALWRVVLMRAPNETFGSWLPVGLVTALALFRLGRRQLAIFFTLLALYVAPYLIFSSLHTIHNYYQYANAVFLILASGYAIFCIGLLSPRSSVALLACLVLFQVYGYSKYFYAVMTGPANRDQQILLASYIRKSVPQDQVLMGFGLLWSSEIPYYSERRALLIPDQINIYTPLSASTLSAIAADPLRYTDGERIGAIIVCPNKLSEDIKTKDSYRELLDVVTQHRSPSVVGYCVIYQ</sequence>
<keyword evidence="7 8" id="KW-0472">Membrane</keyword>
<evidence type="ECO:0000313" key="10">
    <source>
        <dbReference type="Proteomes" id="UP000255334"/>
    </source>
</evidence>
<dbReference type="EMBL" id="QRBF01000004">
    <property type="protein sequence ID" value="RDS83413.1"/>
    <property type="molecule type" value="Genomic_DNA"/>
</dbReference>
<feature type="transmembrane region" description="Helical" evidence="8">
    <location>
        <begin position="375"/>
        <end position="393"/>
    </location>
</feature>